<dbReference type="STRING" id="264198.Reut_A0014"/>
<proteinExistence type="predicted"/>
<protein>
    <submittedName>
        <fullName evidence="1">Putative exported protein</fullName>
    </submittedName>
</protein>
<reference evidence="1" key="1">
    <citation type="submission" date="2005-08" db="EMBL/GenBank/DDBJ databases">
        <title>Complete sequence of Chromosome1 of Ralstonia eutropha JMP134.</title>
        <authorList>
            <person name="Copeland A."/>
            <person name="Lucas S."/>
            <person name="Lapidus A."/>
            <person name="Barry K."/>
            <person name="Detter J.C."/>
            <person name="Glavina T."/>
            <person name="Hammon N."/>
            <person name="Israni S."/>
            <person name="Pitluck S."/>
            <person name="Goltsman E."/>
            <person name="Martinez M."/>
            <person name="Schmutz J."/>
            <person name="Larimer F."/>
            <person name="Land M."/>
            <person name="Lykidis A."/>
            <person name="Richardson P."/>
        </authorList>
    </citation>
    <scope>NUCLEOTIDE SEQUENCE</scope>
    <source>
        <strain evidence="1">JMP134</strain>
    </source>
</reference>
<dbReference type="EMBL" id="CP000090">
    <property type="protein sequence ID" value="AAZ59396.1"/>
    <property type="molecule type" value="Genomic_DNA"/>
</dbReference>
<accession>Q477N7</accession>
<dbReference type="AlphaFoldDB" id="Q477N7"/>
<name>Q477N7_CUPPJ</name>
<organism evidence="1">
    <name type="scientific">Cupriavidus pinatubonensis (strain JMP 134 / LMG 1197)</name>
    <name type="common">Cupriavidus necator (strain JMP 134)</name>
    <dbReference type="NCBI Taxonomy" id="264198"/>
    <lineage>
        <taxon>Bacteria</taxon>
        <taxon>Pseudomonadati</taxon>
        <taxon>Pseudomonadota</taxon>
        <taxon>Betaproteobacteria</taxon>
        <taxon>Burkholderiales</taxon>
        <taxon>Burkholderiaceae</taxon>
        <taxon>Cupriavidus</taxon>
    </lineage>
</organism>
<evidence type="ECO:0000313" key="1">
    <source>
        <dbReference type="EMBL" id="AAZ59396.1"/>
    </source>
</evidence>
<sequence length="170" mass="19264">MTAGTLPRTEAVKSMQMLGRFFLCFVTALKCQYSSAHEKREFNPIPMASAMVMTNNQMLEFNTAGFGKTNHHVVPLEIITNTSTHIKVGDYNFDGALDFCISYVDEGKRTYTINRIFIFSKSTMTFEEIFPNCGDEFINLKVDVARRRLISTYSLGNVAMRCSTKPRVKS</sequence>
<gene>
    <name evidence="1" type="ordered locus">Reut_A0014</name>
</gene>
<dbReference type="KEGG" id="reu:Reut_A0014"/>
<dbReference type="eggNOG" id="ENOG50335WD">
    <property type="taxonomic scope" value="Bacteria"/>
</dbReference>
<dbReference type="HOGENOM" id="CLU_140361_0_0_4"/>